<dbReference type="Gene3D" id="2.170.130.10">
    <property type="entry name" value="TonB-dependent receptor, plug domain"/>
    <property type="match status" value="1"/>
</dbReference>
<evidence type="ECO:0000256" key="5">
    <source>
        <dbReference type="ARBA" id="ARBA00023077"/>
    </source>
</evidence>
<keyword evidence="5 9" id="KW-0798">TonB box</keyword>
<protein>
    <submittedName>
        <fullName evidence="12">TonB-dependent receptor</fullName>
    </submittedName>
</protein>
<feature type="domain" description="TonB-dependent receptor plug" evidence="11">
    <location>
        <begin position="106"/>
        <end position="223"/>
    </location>
</feature>
<evidence type="ECO:0000256" key="6">
    <source>
        <dbReference type="ARBA" id="ARBA00023136"/>
    </source>
</evidence>
<evidence type="ECO:0000256" key="1">
    <source>
        <dbReference type="ARBA" id="ARBA00004571"/>
    </source>
</evidence>
<dbReference type="Proteomes" id="UP000460561">
    <property type="component" value="Unassembled WGS sequence"/>
</dbReference>
<comment type="subcellular location">
    <subcellularLocation>
        <location evidence="1 8">Cell outer membrane</location>
        <topology evidence="1 8">Multi-pass membrane protein</topology>
    </subcellularLocation>
</comment>
<comment type="caution">
    <text evidence="12">The sequence shown here is derived from an EMBL/GenBank/DDBJ whole genome shotgun (WGS) entry which is preliminary data.</text>
</comment>
<dbReference type="PANTHER" id="PTHR47234">
    <property type="match status" value="1"/>
</dbReference>
<dbReference type="EMBL" id="WTYQ01000001">
    <property type="protein sequence ID" value="MXP25054.1"/>
    <property type="molecule type" value="Genomic_DNA"/>
</dbReference>
<evidence type="ECO:0000313" key="13">
    <source>
        <dbReference type="Proteomes" id="UP000460561"/>
    </source>
</evidence>
<evidence type="ECO:0000259" key="10">
    <source>
        <dbReference type="Pfam" id="PF00593"/>
    </source>
</evidence>
<gene>
    <name evidence="12" type="ORF">GRI39_03195</name>
</gene>
<dbReference type="InterPro" id="IPR036942">
    <property type="entry name" value="Beta-barrel_TonB_sf"/>
</dbReference>
<keyword evidence="7 8" id="KW-0998">Cell outer membrane</keyword>
<dbReference type="Pfam" id="PF07715">
    <property type="entry name" value="Plug"/>
    <property type="match status" value="1"/>
</dbReference>
<keyword evidence="3 8" id="KW-1134">Transmembrane beta strand</keyword>
<keyword evidence="13" id="KW-1185">Reference proteome</keyword>
<keyword evidence="12" id="KW-0675">Receptor</keyword>
<evidence type="ECO:0000256" key="8">
    <source>
        <dbReference type="PROSITE-ProRule" id="PRU01360"/>
    </source>
</evidence>
<dbReference type="InterPro" id="IPR039426">
    <property type="entry name" value="TonB-dep_rcpt-like"/>
</dbReference>
<proteinExistence type="inferred from homology"/>
<sequence length="1060" mass="112387">MPRDFAIITPRKIKYSRFLTDIFASHSQLTSGAIWSNASPENKTDRVRMMFHGRNWRGASPMVLTLAGGLVSTAMPMIAQAADANGQGSASTEILVTGTLIRQASEDAAAPVDVITAEDLAEQGSPTMVDLIRQLPNSNGTLAESAQFDSRSQFNEGTASINLRSLGPQRTLVLLNGKRMVSSASGNVPVVDINMIPAASLARIDILKDGAAATYGSDAIAGVVNFVTRTDQEGFLVGGDYRYIDGSDGDGSVSASWGGALGGARLFLSAGYQHRSELKTTDRAFARKSYDENPQGGWSGGGNPGNFDFNGYEGGLSFTSDEGCEALGGFRSRPGSNTDLCNNDYLSYSNLIEPEDRYQFFGDLDVPLGDRVNLRLTGLYGHTDTVLTTTPSYLPTISPSENAAYGGTGLFVIPSYSPALIDYCNRYGAQAGCSLGNDGKPDQAALAYPVRFRPLLTSGNPLYDNDRGAAVLDRHSDFYHVSGTLDAKLSDSLNLSTSVTFSQYDRYFQGGDTFVDLLQNALAGFGGSSCAYATPQSRASLSDSQLAALAGTNGCLFLNPFSSGVERNTITGIANPNYAGTSNPLGLDLTPGAGLINGPDVANSFFTVIERGANTRQWVGDMVLSGATGLTLPGGDVQFALGGQYRNNRYARSYGATNNLDVYPCPGSVLVANATCDTEVGPIGFLGSNRNVSVFSDVWAVFGELRLPLTEQIQAQISARYEDYGSRTGSTFDPQIRLKAQVNDWLALRGGVGSTFRGPPSETTGADLVVMNFIGGSFRPVDQRANPALKPERATTYNAGLIVEQGTFSASLDYWRYDFKGAIEGEPVNGIVSALFGASGNANCGNPEYAGLEGRFTFSGDVCSASNVQRFTTYNINSADVSTSGLDFQVKAQAALGGVIVQGGASGTYVIEYKVGDVVVEGITVQPAFDAVGSLNYQTTAYPLPQWKGQAFVQGLWGQQSLRFQLNYIDGYTDQRGDAVFGPNNGALAGSAVTAGKHVGSFTTVDMTYRVTLPSRTSLSLTLSNIFDVAPPFARLDQNYDPLTANALGFTAKLGVSQAF</sequence>
<dbReference type="Gene3D" id="2.40.170.20">
    <property type="entry name" value="TonB-dependent receptor, beta-barrel domain"/>
    <property type="match status" value="1"/>
</dbReference>
<dbReference type="PANTHER" id="PTHR47234:SF2">
    <property type="entry name" value="TONB-DEPENDENT RECEPTOR"/>
    <property type="match status" value="1"/>
</dbReference>
<dbReference type="AlphaFoldDB" id="A0A845A5R5"/>
<dbReference type="GO" id="GO:0009279">
    <property type="term" value="C:cell outer membrane"/>
    <property type="evidence" value="ECO:0007669"/>
    <property type="project" value="UniProtKB-SubCell"/>
</dbReference>
<evidence type="ECO:0000256" key="9">
    <source>
        <dbReference type="RuleBase" id="RU003357"/>
    </source>
</evidence>
<accession>A0A845A5R5</accession>
<dbReference type="InterPro" id="IPR012910">
    <property type="entry name" value="Plug_dom"/>
</dbReference>
<reference evidence="12 13" key="1">
    <citation type="submission" date="2019-12" db="EMBL/GenBank/DDBJ databases">
        <title>Genomic-based taxomic classification of the family Erythrobacteraceae.</title>
        <authorList>
            <person name="Xu L."/>
        </authorList>
    </citation>
    <scope>NUCLEOTIDE SEQUENCE [LARGE SCALE GENOMIC DNA]</scope>
    <source>
        <strain evidence="12 13">DSM 18604</strain>
    </source>
</reference>
<evidence type="ECO:0000259" key="11">
    <source>
        <dbReference type="Pfam" id="PF07715"/>
    </source>
</evidence>
<evidence type="ECO:0000256" key="2">
    <source>
        <dbReference type="ARBA" id="ARBA00022448"/>
    </source>
</evidence>
<evidence type="ECO:0000256" key="4">
    <source>
        <dbReference type="ARBA" id="ARBA00022692"/>
    </source>
</evidence>
<evidence type="ECO:0000313" key="12">
    <source>
        <dbReference type="EMBL" id="MXP25054.1"/>
    </source>
</evidence>
<dbReference type="SUPFAM" id="SSF56935">
    <property type="entry name" value="Porins"/>
    <property type="match status" value="1"/>
</dbReference>
<feature type="domain" description="TonB-dependent receptor-like beta-barrel" evidence="10">
    <location>
        <begin position="488"/>
        <end position="1026"/>
    </location>
</feature>
<keyword evidence="2 8" id="KW-0813">Transport</keyword>
<dbReference type="InterPro" id="IPR000531">
    <property type="entry name" value="Beta-barrel_TonB"/>
</dbReference>
<dbReference type="Pfam" id="PF00593">
    <property type="entry name" value="TonB_dep_Rec_b-barrel"/>
    <property type="match status" value="1"/>
</dbReference>
<keyword evidence="6 8" id="KW-0472">Membrane</keyword>
<evidence type="ECO:0000256" key="7">
    <source>
        <dbReference type="ARBA" id="ARBA00023237"/>
    </source>
</evidence>
<comment type="similarity">
    <text evidence="8 9">Belongs to the TonB-dependent receptor family.</text>
</comment>
<keyword evidence="4 8" id="KW-0812">Transmembrane</keyword>
<evidence type="ECO:0000256" key="3">
    <source>
        <dbReference type="ARBA" id="ARBA00022452"/>
    </source>
</evidence>
<dbReference type="InterPro" id="IPR037066">
    <property type="entry name" value="Plug_dom_sf"/>
</dbReference>
<dbReference type="PROSITE" id="PS52016">
    <property type="entry name" value="TONB_DEPENDENT_REC_3"/>
    <property type="match status" value="1"/>
</dbReference>
<name>A0A845A5R5_9SPHN</name>
<organism evidence="12 13">
    <name type="scientific">Altericroceibacterium indicum</name>
    <dbReference type="NCBI Taxonomy" id="374177"/>
    <lineage>
        <taxon>Bacteria</taxon>
        <taxon>Pseudomonadati</taxon>
        <taxon>Pseudomonadota</taxon>
        <taxon>Alphaproteobacteria</taxon>
        <taxon>Sphingomonadales</taxon>
        <taxon>Erythrobacteraceae</taxon>
        <taxon>Altericroceibacterium</taxon>
    </lineage>
</organism>